<dbReference type="InterPro" id="IPR036291">
    <property type="entry name" value="NAD(P)-bd_dom_sf"/>
</dbReference>
<evidence type="ECO:0000313" key="3">
    <source>
        <dbReference type="Proteomes" id="UP000272474"/>
    </source>
</evidence>
<feature type="domain" description="NAD(P)-binding" evidence="1">
    <location>
        <begin position="7"/>
        <end position="114"/>
    </location>
</feature>
<name>A0A3A9YPH3_9ACTN</name>
<dbReference type="Pfam" id="PF13460">
    <property type="entry name" value="NAD_binding_10"/>
    <property type="match status" value="1"/>
</dbReference>
<comment type="caution">
    <text evidence="2">The sequence shown here is derived from an EMBL/GenBank/DDBJ whole genome shotgun (WGS) entry which is preliminary data.</text>
</comment>
<dbReference type="SUPFAM" id="SSF51735">
    <property type="entry name" value="NAD(P)-binding Rossmann-fold domains"/>
    <property type="match status" value="1"/>
</dbReference>
<dbReference type="InterPro" id="IPR051783">
    <property type="entry name" value="NAD(P)-dependent_oxidoreduct"/>
</dbReference>
<dbReference type="EMBL" id="RBAL01000021">
    <property type="protein sequence ID" value="RKN37905.1"/>
    <property type="molecule type" value="Genomic_DNA"/>
</dbReference>
<proteinExistence type="predicted"/>
<dbReference type="OrthoDB" id="9787292at2"/>
<dbReference type="Gene3D" id="3.40.50.720">
    <property type="entry name" value="NAD(P)-binding Rossmann-like Domain"/>
    <property type="match status" value="1"/>
</dbReference>
<dbReference type="PANTHER" id="PTHR48079">
    <property type="entry name" value="PROTEIN YEEZ"/>
    <property type="match status" value="1"/>
</dbReference>
<sequence>MRVFVTGASGFIGGAVVPELLGAGHEVLALARSDASAEALVAAGAQVRRGSLEDLAGLRAAAAESDGVIHLAFIHDFSRFEHSTQVDRRAIEALCGALEGSDRPLVIASGLLGVAPGRVATERDWPEAGGSGTGSRQDSARLALDYAPRGVRISVLRLPPSVHGEGDHGFVPALIEIARSAGVSGYVGDGSHRWPAVHRSDAARLFRLALEQAPGGSVLHAVGDEGVPVGEIAGVIGRHLGVPTTPVAPEEAGERFGWLGHFFGVDSPAAAQATRELLGWEPAGPGLLEDLEAGHYFRTQAA</sequence>
<organism evidence="2 3">
    <name type="scientific">Streptomyces hoynatensis</name>
    <dbReference type="NCBI Taxonomy" id="1141874"/>
    <lineage>
        <taxon>Bacteria</taxon>
        <taxon>Bacillati</taxon>
        <taxon>Actinomycetota</taxon>
        <taxon>Actinomycetes</taxon>
        <taxon>Kitasatosporales</taxon>
        <taxon>Streptomycetaceae</taxon>
        <taxon>Streptomyces</taxon>
    </lineage>
</organism>
<gene>
    <name evidence="2" type="ORF">D7294_26425</name>
</gene>
<dbReference type="RefSeq" id="WP_120684124.1">
    <property type="nucleotide sequence ID" value="NZ_RBAL01000021.1"/>
</dbReference>
<dbReference type="CDD" id="cd05262">
    <property type="entry name" value="SDR_a7"/>
    <property type="match status" value="1"/>
</dbReference>
<dbReference type="PANTHER" id="PTHR48079:SF9">
    <property type="entry name" value="PUTATIVE-RELATED"/>
    <property type="match status" value="1"/>
</dbReference>
<dbReference type="Proteomes" id="UP000272474">
    <property type="component" value="Unassembled WGS sequence"/>
</dbReference>
<keyword evidence="3" id="KW-1185">Reference proteome</keyword>
<reference evidence="2 3" key="1">
    <citation type="journal article" date="2014" name="Int. J. Syst. Evol. Microbiol.">
        <title>Streptomyces hoynatensis sp. nov., isolated from deep marine sediment.</title>
        <authorList>
            <person name="Veyisoglu A."/>
            <person name="Sahin N."/>
        </authorList>
    </citation>
    <scope>NUCLEOTIDE SEQUENCE [LARGE SCALE GENOMIC DNA]</scope>
    <source>
        <strain evidence="2 3">KCTC 29097</strain>
    </source>
</reference>
<dbReference type="AlphaFoldDB" id="A0A3A9YPH3"/>
<dbReference type="InterPro" id="IPR016040">
    <property type="entry name" value="NAD(P)-bd_dom"/>
</dbReference>
<accession>A0A3A9YPH3</accession>
<dbReference type="GO" id="GO:0004029">
    <property type="term" value="F:aldehyde dehydrogenase (NAD+) activity"/>
    <property type="evidence" value="ECO:0007669"/>
    <property type="project" value="TreeGrafter"/>
</dbReference>
<protein>
    <submittedName>
        <fullName evidence="2">SDR family oxidoreductase</fullName>
    </submittedName>
</protein>
<evidence type="ECO:0000259" key="1">
    <source>
        <dbReference type="Pfam" id="PF13460"/>
    </source>
</evidence>
<dbReference type="GO" id="GO:0005737">
    <property type="term" value="C:cytoplasm"/>
    <property type="evidence" value="ECO:0007669"/>
    <property type="project" value="TreeGrafter"/>
</dbReference>
<evidence type="ECO:0000313" key="2">
    <source>
        <dbReference type="EMBL" id="RKN37905.1"/>
    </source>
</evidence>